<evidence type="ECO:0000313" key="5">
    <source>
        <dbReference type="Proteomes" id="UP000799302"/>
    </source>
</evidence>
<evidence type="ECO:0000313" key="4">
    <source>
        <dbReference type="EMBL" id="KAF2663830.1"/>
    </source>
</evidence>
<sequence length="212" mass="24437">MVSSLVRIGLQALSVFLAVSLCITTIKSIYFFNDFCIDVRVVRKVFQPNDNFSIFSGNKSSEAWSSMRPAGGGFLEINKRHQRQLRLAPGIQQPYGADHYGVSVFHQLHCLEMIRNNYYNLLTGELQSTTRDQLLQLDYNSSEAYLHKHIDHCFDYVRQSLMCAGDVTIEPAQDAFKGVHRAINGWNVEHRKCRDWSQILEWAKKHKASIRR</sequence>
<name>A0A6A6TVR2_9PEZI</name>
<keyword evidence="2" id="KW-0560">Oxidoreductase</keyword>
<comment type="similarity">
    <text evidence="3">Belongs to the ustYa family.</text>
</comment>
<dbReference type="InterPro" id="IPR021765">
    <property type="entry name" value="UstYa-like"/>
</dbReference>
<dbReference type="EMBL" id="MU004244">
    <property type="protein sequence ID" value="KAF2663830.1"/>
    <property type="molecule type" value="Genomic_DNA"/>
</dbReference>
<protein>
    <submittedName>
        <fullName evidence="4">Uncharacterized protein</fullName>
    </submittedName>
</protein>
<dbReference type="PANTHER" id="PTHR33365">
    <property type="entry name" value="YALI0B05434P"/>
    <property type="match status" value="1"/>
</dbReference>
<evidence type="ECO:0000256" key="1">
    <source>
        <dbReference type="ARBA" id="ARBA00004685"/>
    </source>
</evidence>
<dbReference type="AlphaFoldDB" id="A0A6A6TVR2"/>
<accession>A0A6A6TVR2</accession>
<proteinExistence type="inferred from homology"/>
<gene>
    <name evidence="4" type="ORF">BT63DRAFT_460952</name>
</gene>
<reference evidence="4" key="1">
    <citation type="journal article" date="2020" name="Stud. Mycol.">
        <title>101 Dothideomycetes genomes: a test case for predicting lifestyles and emergence of pathogens.</title>
        <authorList>
            <person name="Haridas S."/>
            <person name="Albert R."/>
            <person name="Binder M."/>
            <person name="Bloem J."/>
            <person name="Labutti K."/>
            <person name="Salamov A."/>
            <person name="Andreopoulos B."/>
            <person name="Baker S."/>
            <person name="Barry K."/>
            <person name="Bills G."/>
            <person name="Bluhm B."/>
            <person name="Cannon C."/>
            <person name="Castanera R."/>
            <person name="Culley D."/>
            <person name="Daum C."/>
            <person name="Ezra D."/>
            <person name="Gonzalez J."/>
            <person name="Henrissat B."/>
            <person name="Kuo A."/>
            <person name="Liang C."/>
            <person name="Lipzen A."/>
            <person name="Lutzoni F."/>
            <person name="Magnuson J."/>
            <person name="Mondo S."/>
            <person name="Nolan M."/>
            <person name="Ohm R."/>
            <person name="Pangilinan J."/>
            <person name="Park H.-J."/>
            <person name="Ramirez L."/>
            <person name="Alfaro M."/>
            <person name="Sun H."/>
            <person name="Tritt A."/>
            <person name="Yoshinaga Y."/>
            <person name="Zwiers L.-H."/>
            <person name="Turgeon B."/>
            <person name="Goodwin S."/>
            <person name="Spatafora J."/>
            <person name="Crous P."/>
            <person name="Grigoriev I."/>
        </authorList>
    </citation>
    <scope>NUCLEOTIDE SEQUENCE</scope>
    <source>
        <strain evidence="4">CBS 115976</strain>
    </source>
</reference>
<evidence type="ECO:0000256" key="2">
    <source>
        <dbReference type="ARBA" id="ARBA00023002"/>
    </source>
</evidence>
<dbReference type="OrthoDB" id="3687641at2759"/>
<dbReference type="GO" id="GO:0043386">
    <property type="term" value="P:mycotoxin biosynthetic process"/>
    <property type="evidence" value="ECO:0007669"/>
    <property type="project" value="InterPro"/>
</dbReference>
<dbReference type="GO" id="GO:0016491">
    <property type="term" value="F:oxidoreductase activity"/>
    <property type="evidence" value="ECO:0007669"/>
    <property type="project" value="UniProtKB-KW"/>
</dbReference>
<organism evidence="4 5">
    <name type="scientific">Microthyrium microscopicum</name>
    <dbReference type="NCBI Taxonomy" id="703497"/>
    <lineage>
        <taxon>Eukaryota</taxon>
        <taxon>Fungi</taxon>
        <taxon>Dikarya</taxon>
        <taxon>Ascomycota</taxon>
        <taxon>Pezizomycotina</taxon>
        <taxon>Dothideomycetes</taxon>
        <taxon>Dothideomycetes incertae sedis</taxon>
        <taxon>Microthyriales</taxon>
        <taxon>Microthyriaceae</taxon>
        <taxon>Microthyrium</taxon>
    </lineage>
</organism>
<dbReference type="Proteomes" id="UP000799302">
    <property type="component" value="Unassembled WGS sequence"/>
</dbReference>
<comment type="pathway">
    <text evidence="1">Mycotoxin biosynthesis.</text>
</comment>
<keyword evidence="5" id="KW-1185">Reference proteome</keyword>
<dbReference type="Pfam" id="PF11807">
    <property type="entry name" value="UstYa"/>
    <property type="match status" value="1"/>
</dbReference>
<dbReference type="PANTHER" id="PTHR33365:SF11">
    <property type="entry name" value="TAT PATHWAY SIGNAL SEQUENCE"/>
    <property type="match status" value="1"/>
</dbReference>
<evidence type="ECO:0000256" key="3">
    <source>
        <dbReference type="ARBA" id="ARBA00035112"/>
    </source>
</evidence>